<reference evidence="2 3" key="1">
    <citation type="submission" date="2019-04" db="EMBL/GenBank/DDBJ databases">
        <title>An improved genome assembly and genetic linkage map for asparagus bean, Vigna unguiculata ssp. sesquipedialis.</title>
        <authorList>
            <person name="Xia Q."/>
            <person name="Zhang R."/>
            <person name="Dong Y."/>
        </authorList>
    </citation>
    <scope>NUCLEOTIDE SEQUENCE [LARGE SCALE GENOMIC DNA]</scope>
    <source>
        <tissue evidence="2">Leaf</tissue>
    </source>
</reference>
<evidence type="ECO:0000313" key="2">
    <source>
        <dbReference type="EMBL" id="QCD96533.1"/>
    </source>
</evidence>
<evidence type="ECO:0000313" key="3">
    <source>
        <dbReference type="Proteomes" id="UP000501690"/>
    </source>
</evidence>
<dbReference type="Proteomes" id="UP000501690">
    <property type="component" value="Linkage Group LG6"/>
</dbReference>
<keyword evidence="3" id="KW-1185">Reference proteome</keyword>
<name>A0A4D6M6V3_VIGUN</name>
<gene>
    <name evidence="2" type="ORF">DEO72_LG6g1238</name>
</gene>
<feature type="region of interest" description="Disordered" evidence="1">
    <location>
        <begin position="16"/>
        <end position="44"/>
    </location>
</feature>
<sequence length="552" mass="61742">MITTTVVALAQAKKSSLGERSSLSGEPVLPRRDTNSGKKRKPERTLAQARLVHLDEIVSRLGDSSSPRRDFAQQQRCVSWCFRLGESNSPRQKYQVTNLFPHEADQSSSSTNQLFTKSSRIFPPKSTSVVPLSELEMQVQSMRMVPKLTQQESGFTDFELKMDVKVESNLHGGKGIIVERRGPEPTSGLDSAAEGEKFRFLVERKQRKRRGRKVTRARLGETSRSNRARIFPPKSTSVVPLSELEMQVQSMRMVPKLTQQESGFTDFELKMDVKVESNLHGGKGIIVERRGPEPTSGLDSAAEGEKFRFLVERKQRKRRGRKGWEGTLVRGGWKGAIMVGYSEVERRVWQSGNLTYREGEPGDSSVLHYFGVLERGPPSGTLPAAKRRLGLFQFLGLWMKRLAGLVESPGGAGHFSDFGFFWGSGLNLIGAKVRIRISIIKIWSRRDCTWTGLREVGIHRGGEMVGFWMREESGKYPDSKHRLAARGLAARRSRSSRDTAEAVPPSGRCCENNLKGIVRLAVRDTRQAVWELAAPGGTCPPPGDLYCCSFEF</sequence>
<evidence type="ECO:0000256" key="1">
    <source>
        <dbReference type="SAM" id="MobiDB-lite"/>
    </source>
</evidence>
<protein>
    <submittedName>
        <fullName evidence="2">Uncharacterized protein</fullName>
    </submittedName>
</protein>
<dbReference type="AlphaFoldDB" id="A0A4D6M6V3"/>
<accession>A0A4D6M6V3</accession>
<organism evidence="2 3">
    <name type="scientific">Vigna unguiculata</name>
    <name type="common">Cowpea</name>
    <dbReference type="NCBI Taxonomy" id="3917"/>
    <lineage>
        <taxon>Eukaryota</taxon>
        <taxon>Viridiplantae</taxon>
        <taxon>Streptophyta</taxon>
        <taxon>Embryophyta</taxon>
        <taxon>Tracheophyta</taxon>
        <taxon>Spermatophyta</taxon>
        <taxon>Magnoliopsida</taxon>
        <taxon>eudicotyledons</taxon>
        <taxon>Gunneridae</taxon>
        <taxon>Pentapetalae</taxon>
        <taxon>rosids</taxon>
        <taxon>fabids</taxon>
        <taxon>Fabales</taxon>
        <taxon>Fabaceae</taxon>
        <taxon>Papilionoideae</taxon>
        <taxon>50 kb inversion clade</taxon>
        <taxon>NPAAA clade</taxon>
        <taxon>indigoferoid/millettioid clade</taxon>
        <taxon>Phaseoleae</taxon>
        <taxon>Vigna</taxon>
    </lineage>
</organism>
<feature type="compositionally biased region" description="Low complexity" evidence="1">
    <location>
        <begin position="16"/>
        <end position="26"/>
    </location>
</feature>
<proteinExistence type="predicted"/>
<dbReference type="EMBL" id="CP039350">
    <property type="protein sequence ID" value="QCD96533.1"/>
    <property type="molecule type" value="Genomic_DNA"/>
</dbReference>